<evidence type="ECO:0000256" key="2">
    <source>
        <dbReference type="ARBA" id="ARBA00022771"/>
    </source>
</evidence>
<dbReference type="SMART" id="SM00356">
    <property type="entry name" value="ZnF_C3H1"/>
    <property type="match status" value="2"/>
</dbReference>
<comment type="caution">
    <text evidence="7">The sequence shown here is derived from an EMBL/GenBank/DDBJ whole genome shotgun (WGS) entry which is preliminary data.</text>
</comment>
<dbReference type="GO" id="GO:0008270">
    <property type="term" value="F:zinc ion binding"/>
    <property type="evidence" value="ECO:0007669"/>
    <property type="project" value="UniProtKB-KW"/>
</dbReference>
<feature type="zinc finger region" description="C3H1-type" evidence="4">
    <location>
        <begin position="262"/>
        <end position="289"/>
    </location>
</feature>
<dbReference type="Proteomes" id="UP000192257">
    <property type="component" value="Unassembled WGS sequence"/>
</dbReference>
<sequence length="466" mass="51788">MDSLLTMNERGGEGLLTLFALPPSASDNIMQNMGICSLLQGNNNNSNNNNNNHQKDNAKASHTSDTNSNSNSVLQHTSSSIINSSSNSSSRRMGESAGSGLLDTHFNVLSADKSETLSIPPELIEPTAGSRNYVAKNHNTSAPTFSFYLCKMYTSNSTCTHGALCDFIHSRHMLTEAPLDERRVKVIRVHWSTPVPSLQEALYERHEPGFVFHINNSNSNNNSNHNNNNNSNNSTVNIPRRLASEHVYKTKGSEDAQRSGSMKLLRLCKHYEREKCARGRMCNFIHRVHLTPSQSSLHTAAARNAHRGHTAGVPHTMTGTFTQSQQRPAVISFPNPNGNRLIIPPPSFQLPQQQQQQQPQSHHQQQSQQQQQQQSSPMFAQPRGYSFGPIYTSQQTSYVNNPSAAGSSTSSLPSLPMQSRTTYYPSHQQRQHDPQQHVISDVQRQSMLSISTPPDCFLSPLLFTFM</sequence>
<feature type="compositionally biased region" description="Low complexity" evidence="5">
    <location>
        <begin position="67"/>
        <end position="90"/>
    </location>
</feature>
<feature type="zinc finger region" description="C3H1-type" evidence="4">
    <location>
        <begin position="149"/>
        <end position="172"/>
    </location>
</feature>
<feature type="domain" description="C3H1-type" evidence="6">
    <location>
        <begin position="262"/>
        <end position="289"/>
    </location>
</feature>
<keyword evidence="2 4" id="KW-0863">Zinc-finger</keyword>
<evidence type="ECO:0000259" key="6">
    <source>
        <dbReference type="PROSITE" id="PS50103"/>
    </source>
</evidence>
<dbReference type="AlphaFoldDB" id="A0A1X0NTL5"/>
<feature type="compositionally biased region" description="Low complexity" evidence="5">
    <location>
        <begin position="402"/>
        <end position="416"/>
    </location>
</feature>
<evidence type="ECO:0000313" key="8">
    <source>
        <dbReference type="Proteomes" id="UP000192257"/>
    </source>
</evidence>
<feature type="compositionally biased region" description="Polar residues" evidence="5">
    <location>
        <begin position="417"/>
        <end position="428"/>
    </location>
</feature>
<dbReference type="PROSITE" id="PS50103">
    <property type="entry name" value="ZF_C3H1"/>
    <property type="match status" value="2"/>
</dbReference>
<keyword evidence="3 4" id="KW-0862">Zinc</keyword>
<dbReference type="VEuPathDB" id="TriTrypDB:TM35_000222490"/>
<dbReference type="GeneID" id="39987076"/>
<feature type="compositionally biased region" description="Polar residues" evidence="5">
    <location>
        <begin position="391"/>
        <end position="401"/>
    </location>
</feature>
<evidence type="ECO:0000256" key="1">
    <source>
        <dbReference type="ARBA" id="ARBA00022723"/>
    </source>
</evidence>
<feature type="compositionally biased region" description="Polar residues" evidence="5">
    <location>
        <begin position="317"/>
        <end position="327"/>
    </location>
</feature>
<dbReference type="OrthoDB" id="250252at2759"/>
<evidence type="ECO:0000256" key="5">
    <source>
        <dbReference type="SAM" id="MobiDB-lite"/>
    </source>
</evidence>
<keyword evidence="1 4" id="KW-0479">Metal-binding</keyword>
<accession>A0A1X0NTL5</accession>
<proteinExistence type="predicted"/>
<dbReference type="EMBL" id="NBCO01000022">
    <property type="protein sequence ID" value="ORC87450.1"/>
    <property type="molecule type" value="Genomic_DNA"/>
</dbReference>
<reference evidence="7 8" key="1">
    <citation type="submission" date="2017-03" db="EMBL/GenBank/DDBJ databases">
        <title>An alternative strategy for trypanosome survival in the mammalian bloodstream revealed through genome and transcriptome analysis of the ubiquitous bovine parasite Trypanosoma (Megatrypanum) theileri.</title>
        <authorList>
            <person name="Kelly S."/>
            <person name="Ivens A."/>
            <person name="Mott A."/>
            <person name="O'Neill E."/>
            <person name="Emms D."/>
            <person name="Macleod O."/>
            <person name="Voorheis P."/>
            <person name="Matthews J."/>
            <person name="Matthews K."/>
            <person name="Carrington M."/>
        </authorList>
    </citation>
    <scope>NUCLEOTIDE SEQUENCE [LARGE SCALE GENOMIC DNA]</scope>
    <source>
        <strain evidence="7">Edinburgh</strain>
    </source>
</reference>
<feature type="domain" description="C3H1-type" evidence="6">
    <location>
        <begin position="149"/>
        <end position="172"/>
    </location>
</feature>
<evidence type="ECO:0000256" key="3">
    <source>
        <dbReference type="ARBA" id="ARBA00022833"/>
    </source>
</evidence>
<dbReference type="PANTHER" id="PTHR37562:SF5">
    <property type="entry name" value="C3H1-TYPE DOMAIN-CONTAINING PROTEIN"/>
    <property type="match status" value="1"/>
</dbReference>
<dbReference type="RefSeq" id="XP_028881516.1">
    <property type="nucleotide sequence ID" value="XM_029027296.1"/>
</dbReference>
<feature type="region of interest" description="Disordered" evidence="5">
    <location>
        <begin position="217"/>
        <end position="236"/>
    </location>
</feature>
<keyword evidence="8" id="KW-1185">Reference proteome</keyword>
<dbReference type="PANTHER" id="PTHR37562">
    <property type="entry name" value="C3H1-TYPE DOMAIN-CONTAINING PROTEIN-RELATED"/>
    <property type="match status" value="1"/>
</dbReference>
<feature type="compositionally biased region" description="Low complexity" evidence="5">
    <location>
        <begin position="217"/>
        <end position="234"/>
    </location>
</feature>
<dbReference type="SUPFAM" id="SSF90229">
    <property type="entry name" value="CCCH zinc finger"/>
    <property type="match status" value="1"/>
</dbReference>
<dbReference type="InterPro" id="IPR036855">
    <property type="entry name" value="Znf_CCCH_sf"/>
</dbReference>
<name>A0A1X0NTL5_9TRYP</name>
<feature type="compositionally biased region" description="Low complexity" evidence="5">
    <location>
        <begin position="349"/>
        <end position="377"/>
    </location>
</feature>
<feature type="region of interest" description="Disordered" evidence="5">
    <location>
        <begin position="44"/>
        <end position="97"/>
    </location>
</feature>
<protein>
    <recommendedName>
        <fullName evidence="6">C3H1-type domain-containing protein</fullName>
    </recommendedName>
</protein>
<evidence type="ECO:0000256" key="4">
    <source>
        <dbReference type="PROSITE-ProRule" id="PRU00723"/>
    </source>
</evidence>
<organism evidence="7 8">
    <name type="scientific">Trypanosoma theileri</name>
    <dbReference type="NCBI Taxonomy" id="67003"/>
    <lineage>
        <taxon>Eukaryota</taxon>
        <taxon>Discoba</taxon>
        <taxon>Euglenozoa</taxon>
        <taxon>Kinetoplastea</taxon>
        <taxon>Metakinetoplastina</taxon>
        <taxon>Trypanosomatida</taxon>
        <taxon>Trypanosomatidae</taxon>
        <taxon>Trypanosoma</taxon>
    </lineage>
</organism>
<dbReference type="InterPro" id="IPR000571">
    <property type="entry name" value="Znf_CCCH"/>
</dbReference>
<evidence type="ECO:0000313" key="7">
    <source>
        <dbReference type="EMBL" id="ORC87450.1"/>
    </source>
</evidence>
<feature type="region of interest" description="Disordered" evidence="5">
    <location>
        <begin position="297"/>
        <end position="438"/>
    </location>
</feature>
<gene>
    <name evidence="7" type="ORF">TM35_000222490</name>
</gene>